<dbReference type="PROSITE" id="PS51000">
    <property type="entry name" value="HTH_DEOR_2"/>
    <property type="match status" value="1"/>
</dbReference>
<keyword evidence="3" id="KW-0804">Transcription</keyword>
<sequence length="267" mass="28298">MLQEDRFARIQFLLSSLDRVRTEQLIQDMQVSRETVRLDLLALESLGLVRRVHGGVARVAPQEPPFVQRQQQRVSEKRAIARAALKRLQLGQMVFVDAGTTTAILAQELCLLSNLVVVTNSITVALTLASSQASAKSAIGAANGGVHGVRVILLGGDVHSETQSTYGEVTLNEIRKYRADVALLSPVGISAAEGVTFYSPHEASIAAAMIGQSASLQILADYSKIGACGRHVVATAAQTDILLTNAHAANEAALEGLRAAGVEVIAV</sequence>
<reference evidence="5 6" key="1">
    <citation type="submission" date="2020-08" db="EMBL/GenBank/DDBJ databases">
        <title>Genome sequence of Diaphorobacter aerolatus KACC 16536T.</title>
        <authorList>
            <person name="Hyun D.-W."/>
            <person name="Bae J.-W."/>
        </authorList>
    </citation>
    <scope>NUCLEOTIDE SEQUENCE [LARGE SCALE GENOMIC DNA]</scope>
    <source>
        <strain evidence="5 6">KACC 16536</strain>
    </source>
</reference>
<name>A0A7H0GHV2_9BURK</name>
<evidence type="ECO:0000313" key="5">
    <source>
        <dbReference type="EMBL" id="QNP47868.1"/>
    </source>
</evidence>
<accession>A0A7H0GHV2</accession>
<dbReference type="SMART" id="SM01134">
    <property type="entry name" value="DeoRC"/>
    <property type="match status" value="1"/>
</dbReference>
<dbReference type="KEGG" id="daer:H9K75_17235"/>
<evidence type="ECO:0000259" key="4">
    <source>
        <dbReference type="PROSITE" id="PS51000"/>
    </source>
</evidence>
<dbReference type="InterPro" id="IPR050313">
    <property type="entry name" value="Carb_Metab_HTH_regulators"/>
</dbReference>
<dbReference type="InterPro" id="IPR037171">
    <property type="entry name" value="NagB/RpiA_transferase-like"/>
</dbReference>
<dbReference type="Pfam" id="PF00455">
    <property type="entry name" value="DeoRC"/>
    <property type="match status" value="1"/>
</dbReference>
<keyword evidence="1" id="KW-0678">Repressor</keyword>
<dbReference type="Proteomes" id="UP000516028">
    <property type="component" value="Chromosome"/>
</dbReference>
<dbReference type="GO" id="GO:0003700">
    <property type="term" value="F:DNA-binding transcription factor activity"/>
    <property type="evidence" value="ECO:0007669"/>
    <property type="project" value="InterPro"/>
</dbReference>
<dbReference type="SUPFAM" id="SSF100950">
    <property type="entry name" value="NagB/RpiA/CoA transferase-like"/>
    <property type="match status" value="1"/>
</dbReference>
<dbReference type="InterPro" id="IPR036390">
    <property type="entry name" value="WH_DNA-bd_sf"/>
</dbReference>
<proteinExistence type="predicted"/>
<dbReference type="AlphaFoldDB" id="A0A7H0GHV2"/>
<evidence type="ECO:0000256" key="3">
    <source>
        <dbReference type="ARBA" id="ARBA00023163"/>
    </source>
</evidence>
<protein>
    <submittedName>
        <fullName evidence="5">DeoR/GlpR transcriptional regulator</fullName>
    </submittedName>
</protein>
<keyword evidence="6" id="KW-1185">Reference proteome</keyword>
<dbReference type="Gene3D" id="1.10.10.10">
    <property type="entry name" value="Winged helix-like DNA-binding domain superfamily/Winged helix DNA-binding domain"/>
    <property type="match status" value="1"/>
</dbReference>
<keyword evidence="2" id="KW-0805">Transcription regulation</keyword>
<dbReference type="SUPFAM" id="SSF46785">
    <property type="entry name" value="Winged helix' DNA-binding domain"/>
    <property type="match status" value="1"/>
</dbReference>
<dbReference type="PANTHER" id="PTHR30363">
    <property type="entry name" value="HTH-TYPE TRANSCRIPTIONAL REGULATOR SRLR-RELATED"/>
    <property type="match status" value="1"/>
</dbReference>
<gene>
    <name evidence="5" type="ORF">H9K75_17235</name>
</gene>
<evidence type="ECO:0000313" key="6">
    <source>
        <dbReference type="Proteomes" id="UP000516028"/>
    </source>
</evidence>
<dbReference type="InterPro" id="IPR014036">
    <property type="entry name" value="DeoR-like_C"/>
</dbReference>
<dbReference type="InterPro" id="IPR036388">
    <property type="entry name" value="WH-like_DNA-bd_sf"/>
</dbReference>
<evidence type="ECO:0000256" key="1">
    <source>
        <dbReference type="ARBA" id="ARBA00022491"/>
    </source>
</evidence>
<dbReference type="SMART" id="SM00420">
    <property type="entry name" value="HTH_DEOR"/>
    <property type="match status" value="1"/>
</dbReference>
<dbReference type="PANTHER" id="PTHR30363:SF4">
    <property type="entry name" value="GLYCEROL-3-PHOSPHATE REGULON REPRESSOR"/>
    <property type="match status" value="1"/>
</dbReference>
<dbReference type="Pfam" id="PF08220">
    <property type="entry name" value="HTH_DeoR"/>
    <property type="match status" value="1"/>
</dbReference>
<organism evidence="5 6">
    <name type="scientific">Diaphorobacter aerolatus</name>
    <dbReference type="NCBI Taxonomy" id="1288495"/>
    <lineage>
        <taxon>Bacteria</taxon>
        <taxon>Pseudomonadati</taxon>
        <taxon>Pseudomonadota</taxon>
        <taxon>Betaproteobacteria</taxon>
        <taxon>Burkholderiales</taxon>
        <taxon>Comamonadaceae</taxon>
        <taxon>Diaphorobacter</taxon>
    </lineage>
</organism>
<dbReference type="RefSeq" id="WP_187723548.1">
    <property type="nucleotide sequence ID" value="NZ_CP060783.1"/>
</dbReference>
<evidence type="ECO:0000256" key="2">
    <source>
        <dbReference type="ARBA" id="ARBA00023015"/>
    </source>
</evidence>
<dbReference type="EMBL" id="CP060783">
    <property type="protein sequence ID" value="QNP47868.1"/>
    <property type="molecule type" value="Genomic_DNA"/>
</dbReference>
<feature type="domain" description="HTH deoR-type" evidence="4">
    <location>
        <begin position="3"/>
        <end position="58"/>
    </location>
</feature>
<dbReference type="InterPro" id="IPR001034">
    <property type="entry name" value="DeoR_HTH"/>
</dbReference>